<keyword evidence="3" id="KW-1185">Reference proteome</keyword>
<dbReference type="RefSeq" id="WP_131475627.1">
    <property type="nucleotide sequence ID" value="NZ_SJPE01000005.1"/>
</dbReference>
<keyword evidence="1" id="KW-0175">Coiled coil</keyword>
<proteinExistence type="predicted"/>
<gene>
    <name evidence="2" type="ORF">EZL74_05640</name>
</gene>
<evidence type="ECO:0000313" key="2">
    <source>
        <dbReference type="EMBL" id="TBX69898.1"/>
    </source>
</evidence>
<accession>A0A4Q9Z0S5</accession>
<organism evidence="2 3">
    <name type="scientific">Flavobacterium silvisoli</name>
    <dbReference type="NCBI Taxonomy" id="2529433"/>
    <lineage>
        <taxon>Bacteria</taxon>
        <taxon>Pseudomonadati</taxon>
        <taxon>Bacteroidota</taxon>
        <taxon>Flavobacteriia</taxon>
        <taxon>Flavobacteriales</taxon>
        <taxon>Flavobacteriaceae</taxon>
        <taxon>Flavobacterium</taxon>
    </lineage>
</organism>
<protein>
    <submittedName>
        <fullName evidence="2">Uncharacterized protein</fullName>
    </submittedName>
</protein>
<dbReference type="Proteomes" id="UP000293300">
    <property type="component" value="Unassembled WGS sequence"/>
</dbReference>
<reference evidence="2 3" key="1">
    <citation type="submission" date="2019-02" db="EMBL/GenBank/DDBJ databases">
        <title>Flavobacterium sp. RD-2-33 isolated from forest soil.</title>
        <authorList>
            <person name="Chaudhary D.K."/>
        </authorList>
    </citation>
    <scope>NUCLEOTIDE SEQUENCE [LARGE SCALE GENOMIC DNA]</scope>
    <source>
        <strain evidence="2 3">RD-2-33</strain>
    </source>
</reference>
<comment type="caution">
    <text evidence="2">The sequence shown here is derived from an EMBL/GenBank/DDBJ whole genome shotgun (WGS) entry which is preliminary data.</text>
</comment>
<evidence type="ECO:0000313" key="3">
    <source>
        <dbReference type="Proteomes" id="UP000293300"/>
    </source>
</evidence>
<feature type="coiled-coil region" evidence="1">
    <location>
        <begin position="179"/>
        <end position="206"/>
    </location>
</feature>
<sequence>MKSLSNIIILFFALTLQAQTEKEMYLFSDDIAAKIEKDTVSWKYQIGATDYSISGYHNQALTTWDKNGSRKPKITKEDSLYFKNFTAHNAKEYIIKRSKKEQIIIINEAHHNAGHRVFTTSLLNDLYQNGYRFLGLEAINDTSINNRKFATKDSGYYTNEPQLANMIHQAIQIGFTIFNYEASEEKNGKEREIEQAENIAEIIEKNPRSKFLIHCGYDHVIEGIPGNKSWEKAMAGRLKDLVNIDPFTIDQVSYTEHGNAEFNSPYIQMLNKDFPCILADKNNNLFTGNPTNKQTDCRIIHSKTKYKKGRPTWLTLNGQRKYFNIPKSKIKQFPALVLAYRMGEYEQNGIPVDILEIQNNQQNTTLILEKGRYNIIVKNKDYQVIEHFEQIIK</sequence>
<evidence type="ECO:0000256" key="1">
    <source>
        <dbReference type="SAM" id="Coils"/>
    </source>
</evidence>
<dbReference type="EMBL" id="SJPE01000005">
    <property type="protein sequence ID" value="TBX69898.1"/>
    <property type="molecule type" value="Genomic_DNA"/>
</dbReference>
<name>A0A4Q9Z0S5_9FLAO</name>
<dbReference type="OrthoDB" id="277629at2"/>
<dbReference type="AlphaFoldDB" id="A0A4Q9Z0S5"/>